<comment type="caution">
    <text evidence="3">The sequence shown here is derived from an EMBL/GenBank/DDBJ whole genome shotgun (WGS) entry which is preliminary data.</text>
</comment>
<dbReference type="Gene3D" id="4.10.530.10">
    <property type="entry name" value="Gamma-fibrinogen Carboxyl Terminal Fragment, domain 2"/>
    <property type="match status" value="1"/>
</dbReference>
<evidence type="ECO:0000313" key="3">
    <source>
        <dbReference type="EMBL" id="RUS72712.1"/>
    </source>
</evidence>
<evidence type="ECO:0000256" key="1">
    <source>
        <dbReference type="SAM" id="SignalP"/>
    </source>
</evidence>
<dbReference type="Gene3D" id="3.90.215.10">
    <property type="entry name" value="Gamma Fibrinogen, chain A, domain 1"/>
    <property type="match status" value="1"/>
</dbReference>
<dbReference type="Proteomes" id="UP000271974">
    <property type="component" value="Unassembled WGS sequence"/>
</dbReference>
<dbReference type="Pfam" id="PF00147">
    <property type="entry name" value="Fibrinogen_C"/>
    <property type="match status" value="2"/>
</dbReference>
<keyword evidence="4" id="KW-1185">Reference proteome</keyword>
<protein>
    <recommendedName>
        <fullName evidence="2">Fibrinogen C-terminal domain-containing protein</fullName>
    </recommendedName>
</protein>
<feature type="signal peptide" evidence="1">
    <location>
        <begin position="1"/>
        <end position="26"/>
    </location>
</feature>
<sequence length="229" mass="26465">MGGATSVSALVVWALLFSAIDNFAQAEITDFDSLKAAFLKLVQRVDSLEQNQRLVCERGVSARTSEPYLILRDDTLARDIRCDTQTDGGGWIVFQRRDSGTLDFDRPWSEYRNGFGDLNSEFWLGNEALHWLTKDYKYEMQADIRTMDGREMYNVYGSFRVDSDKPFSTKDRDNDNHEDNCASSGMGGFWFDGCTYVLPNSVWTYKFWNTGQFVYFPTLFEFKIRRVPI</sequence>
<dbReference type="SUPFAM" id="SSF56496">
    <property type="entry name" value="Fibrinogen C-terminal domain-like"/>
    <property type="match status" value="1"/>
</dbReference>
<dbReference type="AlphaFoldDB" id="A0A433STZ9"/>
<dbReference type="PROSITE" id="PS51406">
    <property type="entry name" value="FIBRINOGEN_C_2"/>
    <property type="match status" value="1"/>
</dbReference>
<accession>A0A433STZ9</accession>
<feature type="domain" description="Fibrinogen C-terminal" evidence="2">
    <location>
        <begin position="43"/>
        <end position="165"/>
    </location>
</feature>
<dbReference type="InterPro" id="IPR036056">
    <property type="entry name" value="Fibrinogen-like_C"/>
</dbReference>
<reference evidence="3 4" key="1">
    <citation type="submission" date="2019-01" db="EMBL/GenBank/DDBJ databases">
        <title>A draft genome assembly of the solar-powered sea slug Elysia chlorotica.</title>
        <authorList>
            <person name="Cai H."/>
            <person name="Li Q."/>
            <person name="Fang X."/>
            <person name="Li J."/>
            <person name="Curtis N.E."/>
            <person name="Altenburger A."/>
            <person name="Shibata T."/>
            <person name="Feng M."/>
            <person name="Maeda T."/>
            <person name="Schwartz J.A."/>
            <person name="Shigenobu S."/>
            <person name="Lundholm N."/>
            <person name="Nishiyama T."/>
            <person name="Yang H."/>
            <person name="Hasebe M."/>
            <person name="Li S."/>
            <person name="Pierce S.K."/>
            <person name="Wang J."/>
        </authorList>
    </citation>
    <scope>NUCLEOTIDE SEQUENCE [LARGE SCALE GENOMIC DNA]</scope>
    <source>
        <strain evidence="3">EC2010</strain>
        <tissue evidence="3">Whole organism of an adult</tissue>
    </source>
</reference>
<keyword evidence="1" id="KW-0732">Signal</keyword>
<dbReference type="PANTHER" id="PTHR19143">
    <property type="entry name" value="FIBRINOGEN/TENASCIN/ANGIOPOEITIN"/>
    <property type="match status" value="1"/>
</dbReference>
<feature type="chain" id="PRO_5019096423" description="Fibrinogen C-terminal domain-containing protein" evidence="1">
    <location>
        <begin position="27"/>
        <end position="229"/>
    </location>
</feature>
<dbReference type="InterPro" id="IPR014716">
    <property type="entry name" value="Fibrinogen_a/b/g_C_1"/>
</dbReference>
<dbReference type="InterPro" id="IPR002181">
    <property type="entry name" value="Fibrinogen_a/b/g_C_dom"/>
</dbReference>
<evidence type="ECO:0000313" key="4">
    <source>
        <dbReference type="Proteomes" id="UP000271974"/>
    </source>
</evidence>
<dbReference type="STRING" id="188477.A0A433STZ9"/>
<proteinExistence type="predicted"/>
<dbReference type="SMART" id="SM00186">
    <property type="entry name" value="FBG"/>
    <property type="match status" value="1"/>
</dbReference>
<dbReference type="EMBL" id="RQTK01001028">
    <property type="protein sequence ID" value="RUS72712.1"/>
    <property type="molecule type" value="Genomic_DNA"/>
</dbReference>
<gene>
    <name evidence="3" type="ORF">EGW08_019523</name>
</gene>
<organism evidence="3 4">
    <name type="scientific">Elysia chlorotica</name>
    <name type="common">Eastern emerald elysia</name>
    <name type="synonym">Sea slug</name>
    <dbReference type="NCBI Taxonomy" id="188477"/>
    <lineage>
        <taxon>Eukaryota</taxon>
        <taxon>Metazoa</taxon>
        <taxon>Spiralia</taxon>
        <taxon>Lophotrochozoa</taxon>
        <taxon>Mollusca</taxon>
        <taxon>Gastropoda</taxon>
        <taxon>Heterobranchia</taxon>
        <taxon>Euthyneura</taxon>
        <taxon>Panpulmonata</taxon>
        <taxon>Sacoglossa</taxon>
        <taxon>Placobranchoidea</taxon>
        <taxon>Plakobranchidae</taxon>
        <taxon>Elysia</taxon>
    </lineage>
</organism>
<dbReference type="InterPro" id="IPR050373">
    <property type="entry name" value="Fibrinogen_C-term_domain"/>
</dbReference>
<name>A0A433STZ9_ELYCH</name>
<dbReference type="GO" id="GO:0005615">
    <property type="term" value="C:extracellular space"/>
    <property type="evidence" value="ECO:0007669"/>
    <property type="project" value="TreeGrafter"/>
</dbReference>
<dbReference type="OrthoDB" id="6275059at2759"/>
<evidence type="ECO:0000259" key="2">
    <source>
        <dbReference type="PROSITE" id="PS51406"/>
    </source>
</evidence>